<keyword evidence="2" id="KW-0238">DNA-binding</keyword>
<protein>
    <submittedName>
        <fullName evidence="5">Site-specific integrase</fullName>
    </submittedName>
</protein>
<dbReference type="Pfam" id="PF17293">
    <property type="entry name" value="Arm-DNA-bind_5"/>
    <property type="match status" value="1"/>
</dbReference>
<evidence type="ECO:0000256" key="2">
    <source>
        <dbReference type="ARBA" id="ARBA00023125"/>
    </source>
</evidence>
<organism evidence="5 6">
    <name type="scientific">Candidatus Sphingobacterium stercoripullorum</name>
    <dbReference type="NCBI Taxonomy" id="2838759"/>
    <lineage>
        <taxon>Bacteria</taxon>
        <taxon>Pseudomonadati</taxon>
        <taxon>Bacteroidota</taxon>
        <taxon>Sphingobacteriia</taxon>
        <taxon>Sphingobacteriales</taxon>
        <taxon>Sphingobacteriaceae</taxon>
        <taxon>Sphingobacterium</taxon>
    </lineage>
</organism>
<dbReference type="InterPro" id="IPR011010">
    <property type="entry name" value="DNA_brk_join_enz"/>
</dbReference>
<name>A0A9D2AYA5_9SPHI</name>
<dbReference type="InterPro" id="IPR010998">
    <property type="entry name" value="Integrase_recombinase_N"/>
</dbReference>
<dbReference type="GO" id="GO:0006310">
    <property type="term" value="P:DNA recombination"/>
    <property type="evidence" value="ECO:0007669"/>
    <property type="project" value="UniProtKB-KW"/>
</dbReference>
<evidence type="ECO:0000256" key="3">
    <source>
        <dbReference type="ARBA" id="ARBA00023172"/>
    </source>
</evidence>
<dbReference type="Gene3D" id="1.10.150.130">
    <property type="match status" value="1"/>
</dbReference>
<dbReference type="Pfam" id="PF00589">
    <property type="entry name" value="Phage_integrase"/>
    <property type="match status" value="1"/>
</dbReference>
<proteinExistence type="inferred from homology"/>
<dbReference type="EMBL" id="DXEZ01000027">
    <property type="protein sequence ID" value="HIX53591.1"/>
    <property type="molecule type" value="Genomic_DNA"/>
</dbReference>
<dbReference type="InterPro" id="IPR050090">
    <property type="entry name" value="Tyrosine_recombinase_XerCD"/>
</dbReference>
<evidence type="ECO:0000313" key="6">
    <source>
        <dbReference type="Proteomes" id="UP000824156"/>
    </source>
</evidence>
<gene>
    <name evidence="5" type="ORF">H9853_01085</name>
</gene>
<dbReference type="AlphaFoldDB" id="A0A9D2AYA5"/>
<comment type="similarity">
    <text evidence="1">Belongs to the 'phage' integrase family.</text>
</comment>
<dbReference type="InterPro" id="IPR002104">
    <property type="entry name" value="Integrase_catalytic"/>
</dbReference>
<evidence type="ECO:0000259" key="4">
    <source>
        <dbReference type="PROSITE" id="PS51898"/>
    </source>
</evidence>
<dbReference type="InterPro" id="IPR035386">
    <property type="entry name" value="Arm-DNA-bind_5"/>
</dbReference>
<dbReference type="InterPro" id="IPR025269">
    <property type="entry name" value="SAM-like_dom"/>
</dbReference>
<dbReference type="PANTHER" id="PTHR30349:SF64">
    <property type="entry name" value="PROPHAGE INTEGRASE INTD-RELATED"/>
    <property type="match status" value="1"/>
</dbReference>
<dbReference type="Gene3D" id="1.10.443.10">
    <property type="entry name" value="Intergrase catalytic core"/>
    <property type="match status" value="1"/>
</dbReference>
<accession>A0A9D2AYA5</accession>
<sequence>MFTFTCKLFYNSHAVGKDGMVTLYISVYIGIAKARHQRKNFNLSLRWPVKYVDLKKNRVKSRFKGDTDASDYNMVIMSELSKINEVAKIYRLTDRVLTIEILERELYYSNIKKSVIGFMTVIRKERYRNGEIVERTYKNHLGTINAIKEFAPKLTFSEIDEKWIRSFANFLRKRNNHNTVWTRIKILNSYLRIAIADFNIYVDESVFKYKIKPEYRESVYLNHKEVKRLINIIDFSLTKTQLNVLKAFLFCCFTGIRISDVYKSQYNWMVSENFIRFTMQKNKSRRPKTIMIPLIPIAKSLITNIQGGFFDLPTEQEYNRTLKELARYADIKKNLTSHVARHTFGYLFMTRVGNLFALEKTLGHSKISTTEKYAHLDDDYNLRSTMRIQDDFEDQIMIKKML</sequence>
<evidence type="ECO:0000256" key="1">
    <source>
        <dbReference type="ARBA" id="ARBA00008857"/>
    </source>
</evidence>
<dbReference type="GO" id="GO:0015074">
    <property type="term" value="P:DNA integration"/>
    <property type="evidence" value="ECO:0007669"/>
    <property type="project" value="InterPro"/>
</dbReference>
<comment type="caution">
    <text evidence="5">The sequence shown here is derived from an EMBL/GenBank/DDBJ whole genome shotgun (WGS) entry which is preliminary data.</text>
</comment>
<dbReference type="PANTHER" id="PTHR30349">
    <property type="entry name" value="PHAGE INTEGRASE-RELATED"/>
    <property type="match status" value="1"/>
</dbReference>
<dbReference type="GO" id="GO:0003677">
    <property type="term" value="F:DNA binding"/>
    <property type="evidence" value="ECO:0007669"/>
    <property type="project" value="UniProtKB-KW"/>
</dbReference>
<keyword evidence="3" id="KW-0233">DNA recombination</keyword>
<dbReference type="PROSITE" id="PS51898">
    <property type="entry name" value="TYR_RECOMBINASE"/>
    <property type="match status" value="1"/>
</dbReference>
<reference evidence="5" key="2">
    <citation type="submission" date="2021-04" db="EMBL/GenBank/DDBJ databases">
        <authorList>
            <person name="Gilroy R."/>
        </authorList>
    </citation>
    <scope>NUCLEOTIDE SEQUENCE</scope>
    <source>
        <strain evidence="5">1719</strain>
    </source>
</reference>
<reference evidence="5" key="1">
    <citation type="journal article" date="2021" name="PeerJ">
        <title>Extensive microbial diversity within the chicken gut microbiome revealed by metagenomics and culture.</title>
        <authorList>
            <person name="Gilroy R."/>
            <person name="Ravi A."/>
            <person name="Getino M."/>
            <person name="Pursley I."/>
            <person name="Horton D.L."/>
            <person name="Alikhan N.F."/>
            <person name="Baker D."/>
            <person name="Gharbi K."/>
            <person name="Hall N."/>
            <person name="Watson M."/>
            <person name="Adriaenssens E.M."/>
            <person name="Foster-Nyarko E."/>
            <person name="Jarju S."/>
            <person name="Secka A."/>
            <person name="Antonio M."/>
            <person name="Oren A."/>
            <person name="Chaudhuri R.R."/>
            <person name="La Ragione R."/>
            <person name="Hildebrand F."/>
            <person name="Pallen M.J."/>
        </authorList>
    </citation>
    <scope>NUCLEOTIDE SEQUENCE</scope>
    <source>
        <strain evidence="5">1719</strain>
    </source>
</reference>
<feature type="domain" description="Tyr recombinase" evidence="4">
    <location>
        <begin position="216"/>
        <end position="387"/>
    </location>
</feature>
<dbReference type="Pfam" id="PF13102">
    <property type="entry name" value="Phage_int_SAM_5"/>
    <property type="match status" value="1"/>
</dbReference>
<dbReference type="Proteomes" id="UP000824156">
    <property type="component" value="Unassembled WGS sequence"/>
</dbReference>
<dbReference type="CDD" id="cd01185">
    <property type="entry name" value="INTN1_C_like"/>
    <property type="match status" value="1"/>
</dbReference>
<dbReference type="InterPro" id="IPR013762">
    <property type="entry name" value="Integrase-like_cat_sf"/>
</dbReference>
<dbReference type="SUPFAM" id="SSF56349">
    <property type="entry name" value="DNA breaking-rejoining enzymes"/>
    <property type="match status" value="1"/>
</dbReference>
<evidence type="ECO:0000313" key="5">
    <source>
        <dbReference type="EMBL" id="HIX53591.1"/>
    </source>
</evidence>